<dbReference type="InterPro" id="IPR017905">
    <property type="entry name" value="ERV/ALR_sulphydryl_oxidase"/>
</dbReference>
<dbReference type="InterPro" id="IPR036774">
    <property type="entry name" value="ERV/ALR_sulphydryl_oxid_sf"/>
</dbReference>
<comment type="catalytic activity">
    <reaction evidence="7">
        <text>2 R'C(R)SH + O2 = R'C(R)S-S(R)CR' + H2O2</text>
        <dbReference type="Rhea" id="RHEA:17357"/>
        <dbReference type="ChEBI" id="CHEBI:15379"/>
        <dbReference type="ChEBI" id="CHEBI:16240"/>
        <dbReference type="ChEBI" id="CHEBI:16520"/>
        <dbReference type="ChEBI" id="CHEBI:17412"/>
        <dbReference type="EC" id="1.8.3.2"/>
    </reaction>
</comment>
<dbReference type="GO" id="GO:0016971">
    <property type="term" value="F:flavin-dependent sulfhydryl oxidase activity"/>
    <property type="evidence" value="ECO:0007669"/>
    <property type="project" value="InterPro"/>
</dbReference>
<keyword evidence="2 7" id="KW-0285">Flavoprotein</keyword>
<dbReference type="InterPro" id="IPR001752">
    <property type="entry name" value="Kinesin_motor_dom"/>
</dbReference>
<sequence>MWGGQEPRIVAVDCAVHTVVCHSSHIRGFPSVIFYRNGREQESFDRRGNETLEGFARKVLQLRVTNVGPNPPLPTVSLPSIGHYESIAPFGDGKSVFEQEEGVSSKERIFDAELSFAVLLDVAMPHGGDKALLIRKMGVLKEQILPVVAVSFPDDLFRKKVTTMHETLGDDLVEDQEAWTRALDAFFPKNMRGAPAKFWKHCTQLTCGLWQFFHALTVGVDREQAADRFMWHGGGEALNTGASVMACIRATVAEFLLCQDCVEHFVAAYDACAADRCTMKHPDREHTAMWLWRFHNIVNNRTSHERGIVGKDTAWPTKDECKDCRDKTLAGTKVFDQAKVYRYLLEAYGQPLAATTASWETPERPSESQHATRRAFTAITIFSSRPREGGFCSIGQNALIPGKIIKVKRPGATALKPKTFVVDDIVFADALAQSLKPQNLPLTLIRDIEEVTRSGGELAVVHIGARGTDGSSPQMWGLQDGKRPGLVELCCQLALSCAWSTHELRTAKISAVKASILTELLADCLVSPNYNKSLVVRDRGPFMGFCVDGGLSEVCVTSEDDIKAAVAISGSNIRSSGTFLSGGRTRVDKRAHALLTLSLIFGNGVGSHRLSKIHFLDLAGAEHGKGAAPAVPRVAQRNDGVLPRGLSGGNSRDDFTLKAFHKIIHNLSQSFNTSTTRPVVAGWRDSKLTRLCQSGLGAGGKSD</sequence>
<dbReference type="InterPro" id="IPR039798">
    <property type="entry name" value="Sulfhydryl_oxidase"/>
</dbReference>
<dbReference type="Pfam" id="PF04777">
    <property type="entry name" value="Evr1_Alr"/>
    <property type="match status" value="1"/>
</dbReference>
<dbReference type="OrthoDB" id="442780at2759"/>
<proteinExistence type="predicted"/>
<dbReference type="PANTHER" id="PTHR22897">
    <property type="entry name" value="QUIESCIN Q6-RELATED SULFHYDRYL OXIDASE"/>
    <property type="match status" value="1"/>
</dbReference>
<evidence type="ECO:0000256" key="2">
    <source>
        <dbReference type="ARBA" id="ARBA00022630"/>
    </source>
</evidence>
<dbReference type="GO" id="GO:0003777">
    <property type="term" value="F:microtubule motor activity"/>
    <property type="evidence" value="ECO:0007669"/>
    <property type="project" value="InterPro"/>
</dbReference>
<keyword evidence="4 7" id="KW-0274">FAD</keyword>
<dbReference type="GO" id="GO:0008017">
    <property type="term" value="F:microtubule binding"/>
    <property type="evidence" value="ECO:0007669"/>
    <property type="project" value="InterPro"/>
</dbReference>
<keyword evidence="3" id="KW-0732">Signal</keyword>
<keyword evidence="5 7" id="KW-0560">Oxidoreductase</keyword>
<dbReference type="InterPro" id="IPR036249">
    <property type="entry name" value="Thioredoxin-like_sf"/>
</dbReference>
<dbReference type="GO" id="GO:0005524">
    <property type="term" value="F:ATP binding"/>
    <property type="evidence" value="ECO:0007669"/>
    <property type="project" value="InterPro"/>
</dbReference>
<dbReference type="SUPFAM" id="SSF52540">
    <property type="entry name" value="P-loop containing nucleoside triphosphate hydrolases"/>
    <property type="match status" value="1"/>
</dbReference>
<gene>
    <name evidence="9" type="primary">QSOX1_2</name>
    <name evidence="9" type="ORF">FOL47_005234</name>
</gene>
<evidence type="ECO:0000256" key="7">
    <source>
        <dbReference type="RuleBase" id="RU371123"/>
    </source>
</evidence>
<dbReference type="GO" id="GO:0003756">
    <property type="term" value="F:protein disulfide isomerase activity"/>
    <property type="evidence" value="ECO:0007669"/>
    <property type="project" value="TreeGrafter"/>
</dbReference>
<evidence type="ECO:0000256" key="1">
    <source>
        <dbReference type="ARBA" id="ARBA00001974"/>
    </source>
</evidence>
<reference evidence="9 10" key="1">
    <citation type="submission" date="2020-04" db="EMBL/GenBank/DDBJ databases">
        <title>Perkinsus chesapeaki whole genome sequence.</title>
        <authorList>
            <person name="Bogema D.R."/>
        </authorList>
    </citation>
    <scope>NUCLEOTIDE SEQUENCE [LARGE SCALE GENOMIC DNA]</scope>
    <source>
        <strain evidence="9">ATCC PRA-425</strain>
    </source>
</reference>
<dbReference type="SUPFAM" id="SSF52833">
    <property type="entry name" value="Thioredoxin-like"/>
    <property type="match status" value="1"/>
</dbReference>
<dbReference type="GO" id="GO:0007018">
    <property type="term" value="P:microtubule-based movement"/>
    <property type="evidence" value="ECO:0007669"/>
    <property type="project" value="InterPro"/>
</dbReference>
<comment type="cofactor">
    <cofactor evidence="1 7">
        <name>FAD</name>
        <dbReference type="ChEBI" id="CHEBI:57692"/>
    </cofactor>
</comment>
<evidence type="ECO:0000256" key="4">
    <source>
        <dbReference type="ARBA" id="ARBA00022827"/>
    </source>
</evidence>
<dbReference type="SUPFAM" id="SSF69000">
    <property type="entry name" value="FAD-dependent thiol oxidase"/>
    <property type="match status" value="1"/>
</dbReference>
<dbReference type="Pfam" id="PF00225">
    <property type="entry name" value="Kinesin"/>
    <property type="match status" value="1"/>
</dbReference>
<dbReference type="CDD" id="cd02961">
    <property type="entry name" value="PDI_a_family"/>
    <property type="match status" value="1"/>
</dbReference>
<evidence type="ECO:0000313" key="9">
    <source>
        <dbReference type="EMBL" id="KAF4664247.1"/>
    </source>
</evidence>
<protein>
    <recommendedName>
        <fullName evidence="7">Sulfhydryl oxidase</fullName>
        <ecNumber evidence="7">1.8.3.2</ecNumber>
    </recommendedName>
</protein>
<dbReference type="GO" id="GO:0006457">
    <property type="term" value="P:protein folding"/>
    <property type="evidence" value="ECO:0007669"/>
    <property type="project" value="TreeGrafter"/>
</dbReference>
<feature type="domain" description="ERV/ALR sulfhydryl oxidase" evidence="8">
    <location>
        <begin position="194"/>
        <end position="320"/>
    </location>
</feature>
<evidence type="ECO:0000313" key="10">
    <source>
        <dbReference type="Proteomes" id="UP000591131"/>
    </source>
</evidence>
<dbReference type="InterPro" id="IPR036961">
    <property type="entry name" value="Kinesin_motor_dom_sf"/>
</dbReference>
<evidence type="ECO:0000259" key="8">
    <source>
        <dbReference type="PROSITE" id="PS51324"/>
    </source>
</evidence>
<dbReference type="Proteomes" id="UP000591131">
    <property type="component" value="Unassembled WGS sequence"/>
</dbReference>
<dbReference type="Gene3D" id="3.40.850.10">
    <property type="entry name" value="Kinesin motor domain"/>
    <property type="match status" value="1"/>
</dbReference>
<dbReference type="Gene3D" id="1.20.120.310">
    <property type="entry name" value="ERV/ALR sulfhydryl oxidase domain"/>
    <property type="match status" value="1"/>
</dbReference>
<dbReference type="EMBL" id="JAAPAO010000292">
    <property type="protein sequence ID" value="KAF4664247.1"/>
    <property type="molecule type" value="Genomic_DNA"/>
</dbReference>
<keyword evidence="10" id="KW-1185">Reference proteome</keyword>
<dbReference type="GO" id="GO:0005615">
    <property type="term" value="C:extracellular space"/>
    <property type="evidence" value="ECO:0007669"/>
    <property type="project" value="TreeGrafter"/>
</dbReference>
<dbReference type="PANTHER" id="PTHR22897:SF8">
    <property type="entry name" value="SULFHYDRYL OXIDASE"/>
    <property type="match status" value="1"/>
</dbReference>
<dbReference type="Gene3D" id="3.40.30.10">
    <property type="entry name" value="Glutaredoxin"/>
    <property type="match status" value="1"/>
</dbReference>
<dbReference type="AlphaFoldDB" id="A0A7J6LY87"/>
<keyword evidence="6" id="KW-1015">Disulfide bond</keyword>
<evidence type="ECO:0000256" key="6">
    <source>
        <dbReference type="ARBA" id="ARBA00023157"/>
    </source>
</evidence>
<name>A0A7J6LY87_PERCH</name>
<dbReference type="InterPro" id="IPR027417">
    <property type="entry name" value="P-loop_NTPase"/>
</dbReference>
<evidence type="ECO:0000256" key="5">
    <source>
        <dbReference type="ARBA" id="ARBA00023002"/>
    </source>
</evidence>
<organism evidence="9 10">
    <name type="scientific">Perkinsus chesapeaki</name>
    <name type="common">Clam parasite</name>
    <name type="synonym">Perkinsus andrewsi</name>
    <dbReference type="NCBI Taxonomy" id="330153"/>
    <lineage>
        <taxon>Eukaryota</taxon>
        <taxon>Sar</taxon>
        <taxon>Alveolata</taxon>
        <taxon>Perkinsozoa</taxon>
        <taxon>Perkinsea</taxon>
        <taxon>Perkinsida</taxon>
        <taxon>Perkinsidae</taxon>
        <taxon>Perkinsus</taxon>
    </lineage>
</organism>
<comment type="caution">
    <text evidence="9">The sequence shown here is derived from an EMBL/GenBank/DDBJ whole genome shotgun (WGS) entry which is preliminary data.</text>
</comment>
<accession>A0A7J6LY87</accession>
<dbReference type="EC" id="1.8.3.2" evidence="7"/>
<dbReference type="GO" id="GO:0000139">
    <property type="term" value="C:Golgi membrane"/>
    <property type="evidence" value="ECO:0007669"/>
    <property type="project" value="TreeGrafter"/>
</dbReference>
<dbReference type="PRINTS" id="PR00380">
    <property type="entry name" value="KINESINHEAVY"/>
</dbReference>
<evidence type="ECO:0000256" key="3">
    <source>
        <dbReference type="ARBA" id="ARBA00022729"/>
    </source>
</evidence>
<dbReference type="PROSITE" id="PS51324">
    <property type="entry name" value="ERV_ALR"/>
    <property type="match status" value="1"/>
</dbReference>